<evidence type="ECO:0000313" key="3">
    <source>
        <dbReference type="Proteomes" id="UP000838756"/>
    </source>
</evidence>
<proteinExistence type="predicted"/>
<feature type="region of interest" description="Disordered" evidence="1">
    <location>
        <begin position="89"/>
        <end position="108"/>
    </location>
</feature>
<evidence type="ECO:0000256" key="1">
    <source>
        <dbReference type="SAM" id="MobiDB-lite"/>
    </source>
</evidence>
<gene>
    <name evidence="2" type="primary">jg5840</name>
    <name evidence="2" type="ORF">PAEG_LOCUS25117</name>
</gene>
<organism evidence="2 3">
    <name type="scientific">Pararge aegeria aegeria</name>
    <dbReference type="NCBI Taxonomy" id="348720"/>
    <lineage>
        <taxon>Eukaryota</taxon>
        <taxon>Metazoa</taxon>
        <taxon>Ecdysozoa</taxon>
        <taxon>Arthropoda</taxon>
        <taxon>Hexapoda</taxon>
        <taxon>Insecta</taxon>
        <taxon>Pterygota</taxon>
        <taxon>Neoptera</taxon>
        <taxon>Endopterygota</taxon>
        <taxon>Lepidoptera</taxon>
        <taxon>Glossata</taxon>
        <taxon>Ditrysia</taxon>
        <taxon>Papilionoidea</taxon>
        <taxon>Nymphalidae</taxon>
        <taxon>Satyrinae</taxon>
        <taxon>Satyrini</taxon>
        <taxon>Parargina</taxon>
        <taxon>Pararge</taxon>
    </lineage>
</organism>
<feature type="compositionally biased region" description="Low complexity" evidence="1">
    <location>
        <begin position="92"/>
        <end position="108"/>
    </location>
</feature>
<feature type="compositionally biased region" description="Basic and acidic residues" evidence="1">
    <location>
        <begin position="48"/>
        <end position="76"/>
    </location>
</feature>
<dbReference type="OrthoDB" id="7447462at2759"/>
<feature type="compositionally biased region" description="Polar residues" evidence="1">
    <location>
        <begin position="26"/>
        <end position="45"/>
    </location>
</feature>
<accession>A0A8S4SEQ9</accession>
<feature type="region of interest" description="Disordered" evidence="1">
    <location>
        <begin position="26"/>
        <end position="81"/>
    </location>
</feature>
<protein>
    <submittedName>
        <fullName evidence="2">Jg5840 protein</fullName>
    </submittedName>
</protein>
<dbReference type="Proteomes" id="UP000838756">
    <property type="component" value="Unassembled WGS sequence"/>
</dbReference>
<evidence type="ECO:0000313" key="2">
    <source>
        <dbReference type="EMBL" id="CAH2265929.1"/>
    </source>
</evidence>
<reference evidence="2" key="1">
    <citation type="submission" date="2022-03" db="EMBL/GenBank/DDBJ databases">
        <authorList>
            <person name="Lindestad O."/>
        </authorList>
    </citation>
    <scope>NUCLEOTIDE SEQUENCE</scope>
</reference>
<dbReference type="EMBL" id="CAKXAJ010026296">
    <property type="protein sequence ID" value="CAH2265929.1"/>
    <property type="molecule type" value="Genomic_DNA"/>
</dbReference>
<keyword evidence="3" id="KW-1185">Reference proteome</keyword>
<sequence>MSFELTLSQTRATLAEKEVTTLKEQLATTSPTPLQATVPLKTNGSHIEPTRDQATETRIPDRFSPDIKEEKRRSPDIDEDIEQKIEMAATARSNSNSSRSSPVVNQSSNLENELAAKEKEYQSGVRKLDTPMPQLIAIAKVRSLIMKKLGFSGGAKFIMKIFLLRNSVISPKLRYQRLPLLWLEEQKLA</sequence>
<name>A0A8S4SEQ9_9NEOP</name>
<dbReference type="AlphaFoldDB" id="A0A8S4SEQ9"/>
<comment type="caution">
    <text evidence="2">The sequence shown here is derived from an EMBL/GenBank/DDBJ whole genome shotgun (WGS) entry which is preliminary data.</text>
</comment>